<dbReference type="GO" id="GO:0009086">
    <property type="term" value="P:methionine biosynthetic process"/>
    <property type="evidence" value="ECO:0007669"/>
    <property type="project" value="InterPro"/>
</dbReference>
<dbReference type="CDD" id="cd03310">
    <property type="entry name" value="CIMS_like"/>
    <property type="match status" value="1"/>
</dbReference>
<comment type="caution">
    <text evidence="2">The sequence shown here is derived from an EMBL/GenBank/DDBJ whole genome shotgun (WGS) entry which is preliminary data.</text>
</comment>
<accession>A0A5A7SIF4</accession>
<dbReference type="Proteomes" id="UP000322244">
    <property type="component" value="Unassembled WGS sequence"/>
</dbReference>
<evidence type="ECO:0000313" key="3">
    <source>
        <dbReference type="Proteomes" id="UP000322244"/>
    </source>
</evidence>
<dbReference type="AlphaFoldDB" id="A0A5A7SIF4"/>
<dbReference type="Pfam" id="PF01717">
    <property type="entry name" value="Meth_synt_2"/>
    <property type="match status" value="1"/>
</dbReference>
<sequence>MPDALVGVATGVGSWPGTDPREAAEIVVGELGRLPHLVELPARGVGADMIGRASALLVELPFDTTTRGYRITARPGVAAKRANELLRRDLDALEEVWETQGLSGTGTVKVQSCGPLTLAAEVELVNGHRAITDAGALRDFADSLAEGLTRHVAEVRRRLGADVVVQLDEPLLGKVLAGSLRGVTGMERVPAMPAPEAQSLLDGVITGIGAPVVVHSCAKAPPLDFLQRSSAIAVSIDATLLTARDLDGVGELLQAGQGLLLGLVPSIAPSKPPTWRDVAEPALALLDRLGFPRSILRSQIAVTPTCGLAGASDAWARTAVRLAAETARAFSEEPESIARLGQD</sequence>
<dbReference type="GO" id="GO:0008270">
    <property type="term" value="F:zinc ion binding"/>
    <property type="evidence" value="ECO:0007669"/>
    <property type="project" value="InterPro"/>
</dbReference>
<dbReference type="InterPro" id="IPR002629">
    <property type="entry name" value="Met_Synth_C/arc"/>
</dbReference>
<evidence type="ECO:0000313" key="2">
    <source>
        <dbReference type="EMBL" id="KAA0024383.1"/>
    </source>
</evidence>
<evidence type="ECO:0000259" key="1">
    <source>
        <dbReference type="Pfam" id="PF01717"/>
    </source>
</evidence>
<reference evidence="2 3" key="1">
    <citation type="submission" date="2019-07" db="EMBL/GenBank/DDBJ databases">
        <title>Rhodococcus cavernicolus sp. nov., isolated from a cave.</title>
        <authorList>
            <person name="Lee S.D."/>
        </authorList>
    </citation>
    <scope>NUCLEOTIDE SEQUENCE [LARGE SCALE GENOMIC DNA]</scope>
    <source>
        <strain evidence="2 3">C1-24</strain>
    </source>
</reference>
<dbReference type="OrthoDB" id="5242426at2"/>
<feature type="domain" description="Cobalamin-independent methionine synthase MetE C-terminal/archaeal" evidence="1">
    <location>
        <begin position="10"/>
        <end position="328"/>
    </location>
</feature>
<dbReference type="InterPro" id="IPR038071">
    <property type="entry name" value="UROD/MetE-like_sf"/>
</dbReference>
<proteinExistence type="predicted"/>
<dbReference type="SUPFAM" id="SSF51726">
    <property type="entry name" value="UROD/MetE-like"/>
    <property type="match status" value="1"/>
</dbReference>
<dbReference type="EMBL" id="VLNY01000002">
    <property type="protein sequence ID" value="KAA0024383.1"/>
    <property type="molecule type" value="Genomic_DNA"/>
</dbReference>
<protein>
    <submittedName>
        <fullName evidence="2">Methionine synthase</fullName>
    </submittedName>
</protein>
<gene>
    <name evidence="2" type="ORF">FOY51_06535</name>
</gene>
<name>A0A5A7SIF4_9NOCA</name>
<organism evidence="2 3">
    <name type="scientific">Antrihabitans cavernicola</name>
    <dbReference type="NCBI Taxonomy" id="2495913"/>
    <lineage>
        <taxon>Bacteria</taxon>
        <taxon>Bacillati</taxon>
        <taxon>Actinomycetota</taxon>
        <taxon>Actinomycetes</taxon>
        <taxon>Mycobacteriales</taxon>
        <taxon>Nocardiaceae</taxon>
        <taxon>Antrihabitans</taxon>
    </lineage>
</organism>
<dbReference type="GO" id="GO:0003871">
    <property type="term" value="F:5-methyltetrahydropteroyltriglutamate-homocysteine S-methyltransferase activity"/>
    <property type="evidence" value="ECO:0007669"/>
    <property type="project" value="InterPro"/>
</dbReference>
<dbReference type="Gene3D" id="3.20.20.210">
    <property type="match status" value="1"/>
</dbReference>
<keyword evidence="3" id="KW-1185">Reference proteome</keyword>